<reference evidence="8 9" key="1">
    <citation type="submission" date="2020-01" db="EMBL/GenBank/DDBJ databases">
        <authorList>
            <person name="Kim M.K."/>
        </authorList>
    </citation>
    <scope>NUCLEOTIDE SEQUENCE [LARGE SCALE GENOMIC DNA]</scope>
    <source>
        <strain evidence="8 9">172606-1</strain>
    </source>
</reference>
<dbReference type="GO" id="GO:0016740">
    <property type="term" value="F:transferase activity"/>
    <property type="evidence" value="ECO:0007669"/>
    <property type="project" value="UniProtKB-KW"/>
</dbReference>
<organism evidence="8 9">
    <name type="scientific">Rhodocytophaga rosea</name>
    <dbReference type="NCBI Taxonomy" id="2704465"/>
    <lineage>
        <taxon>Bacteria</taxon>
        <taxon>Pseudomonadati</taxon>
        <taxon>Bacteroidota</taxon>
        <taxon>Cytophagia</taxon>
        <taxon>Cytophagales</taxon>
        <taxon>Rhodocytophagaceae</taxon>
        <taxon>Rhodocytophaga</taxon>
    </lineage>
</organism>
<dbReference type="Proteomes" id="UP000480178">
    <property type="component" value="Chromosome"/>
</dbReference>
<dbReference type="KEGG" id="rhoz:GXP67_19025"/>
<keyword evidence="5 6" id="KW-0663">Pyridoxal phosphate</keyword>
<name>A0A6C0GKP8_9BACT</name>
<evidence type="ECO:0000256" key="1">
    <source>
        <dbReference type="ARBA" id="ARBA00001933"/>
    </source>
</evidence>
<evidence type="ECO:0000256" key="5">
    <source>
        <dbReference type="ARBA" id="ARBA00022898"/>
    </source>
</evidence>
<dbReference type="Gene3D" id="3.40.640.10">
    <property type="entry name" value="Type I PLP-dependent aspartate aminotransferase-like (Major domain)"/>
    <property type="match status" value="1"/>
</dbReference>
<dbReference type="PANTHER" id="PTHR13693">
    <property type="entry name" value="CLASS II AMINOTRANSFERASE/8-AMINO-7-OXONONANOATE SYNTHASE"/>
    <property type="match status" value="1"/>
</dbReference>
<comment type="pathway">
    <text evidence="2">Lipid metabolism.</text>
</comment>
<dbReference type="GO" id="GO:0030170">
    <property type="term" value="F:pyridoxal phosphate binding"/>
    <property type="evidence" value="ECO:0007669"/>
    <property type="project" value="InterPro"/>
</dbReference>
<evidence type="ECO:0000313" key="9">
    <source>
        <dbReference type="Proteomes" id="UP000480178"/>
    </source>
</evidence>
<dbReference type="SUPFAM" id="SSF53383">
    <property type="entry name" value="PLP-dependent transferases"/>
    <property type="match status" value="1"/>
</dbReference>
<dbReference type="Pfam" id="PF00155">
    <property type="entry name" value="Aminotran_1_2"/>
    <property type="match status" value="1"/>
</dbReference>
<evidence type="ECO:0000259" key="7">
    <source>
        <dbReference type="Pfam" id="PF00155"/>
    </source>
</evidence>
<evidence type="ECO:0000256" key="3">
    <source>
        <dbReference type="ARBA" id="ARBA00010008"/>
    </source>
</evidence>
<feature type="domain" description="Aminotransferase class I/classII large" evidence="7">
    <location>
        <begin position="31"/>
        <end position="371"/>
    </location>
</feature>
<comment type="similarity">
    <text evidence="3">Belongs to the class-II pyridoxal-phosphate-dependent aminotransferase family. BioF subfamily.</text>
</comment>
<dbReference type="InterPro" id="IPR001917">
    <property type="entry name" value="Aminotrans_II_pyridoxalP_BS"/>
</dbReference>
<dbReference type="PANTHER" id="PTHR13693:SF77">
    <property type="entry name" value="8-AMINO-7-OXONONANOATE SYNTHASE"/>
    <property type="match status" value="1"/>
</dbReference>
<sequence length="383" mass="42614">MQSIEQRLALKLLERENAGNLRKLSIPAHLADFCSNDYLGLAANTTLHQQIQQQYANLQQAQNGSTGSRLISGNSAFAVALEGNLAGIFQAEAALLINSGYAANTAILSAVPQKNDTILYDEYIHASLKEGARLSFANRFSFRHNDCTDLEKKLKKATGEIFIVAESVYSMDGDFAPLTDLLDLCRTYTAHLIWDEAHSTGIWGENGSGLACETNRHPEIFARIYTFGKAMGVHGACIAGSRNLIDYLINFARPFIYTTALPLHSLVSIAEAFQFVQTHAELRTNIHRKIQFFTSELNKYPALKQAWIESHSPIQVIKIGGNLETRQVATQLQQAGFDVRAILSPTVKEGEERLRICLHIYNEDTQISKLVEKLAEIYVQVKK</sequence>
<gene>
    <name evidence="8" type="ORF">GXP67_19025</name>
</gene>
<dbReference type="EMBL" id="CP048222">
    <property type="protein sequence ID" value="QHT68588.1"/>
    <property type="molecule type" value="Genomic_DNA"/>
</dbReference>
<dbReference type="AlphaFoldDB" id="A0A6C0GKP8"/>
<evidence type="ECO:0000256" key="4">
    <source>
        <dbReference type="ARBA" id="ARBA00022679"/>
    </source>
</evidence>
<dbReference type="PROSITE" id="PS00599">
    <property type="entry name" value="AA_TRANSFER_CLASS_2"/>
    <property type="match status" value="1"/>
</dbReference>
<accession>A0A6C0GKP8</accession>
<keyword evidence="4" id="KW-0808">Transferase</keyword>
<keyword evidence="9" id="KW-1185">Reference proteome</keyword>
<dbReference type="InterPro" id="IPR015422">
    <property type="entry name" value="PyrdxlP-dep_Trfase_small"/>
</dbReference>
<dbReference type="RefSeq" id="WP_162444599.1">
    <property type="nucleotide sequence ID" value="NZ_CP048222.1"/>
</dbReference>
<dbReference type="Gene3D" id="3.90.1150.10">
    <property type="entry name" value="Aspartate Aminotransferase, domain 1"/>
    <property type="match status" value="1"/>
</dbReference>
<dbReference type="InterPro" id="IPR004839">
    <property type="entry name" value="Aminotransferase_I/II_large"/>
</dbReference>
<proteinExistence type="inferred from homology"/>
<evidence type="ECO:0000313" key="8">
    <source>
        <dbReference type="EMBL" id="QHT68588.1"/>
    </source>
</evidence>
<evidence type="ECO:0000256" key="6">
    <source>
        <dbReference type="RuleBase" id="RU003693"/>
    </source>
</evidence>
<protein>
    <submittedName>
        <fullName evidence="8">8-amino-7-oxononanoate synthase</fullName>
    </submittedName>
</protein>
<dbReference type="InterPro" id="IPR050087">
    <property type="entry name" value="AON_synthase_class-II"/>
</dbReference>
<dbReference type="InterPro" id="IPR015421">
    <property type="entry name" value="PyrdxlP-dep_Trfase_major"/>
</dbReference>
<evidence type="ECO:0000256" key="2">
    <source>
        <dbReference type="ARBA" id="ARBA00005189"/>
    </source>
</evidence>
<dbReference type="InterPro" id="IPR015424">
    <property type="entry name" value="PyrdxlP-dep_Trfase"/>
</dbReference>
<comment type="cofactor">
    <cofactor evidence="1 6">
        <name>pyridoxal 5'-phosphate</name>
        <dbReference type="ChEBI" id="CHEBI:597326"/>
    </cofactor>
</comment>